<dbReference type="GO" id="GO:0015297">
    <property type="term" value="F:antiporter activity"/>
    <property type="evidence" value="ECO:0007669"/>
    <property type="project" value="InterPro"/>
</dbReference>
<feature type="transmembrane region" description="Helical" evidence="6">
    <location>
        <begin position="374"/>
        <end position="393"/>
    </location>
</feature>
<dbReference type="AlphaFoldDB" id="A0A9W6T439"/>
<feature type="transmembrane region" description="Helical" evidence="6">
    <location>
        <begin position="36"/>
        <end position="62"/>
    </location>
</feature>
<protein>
    <submittedName>
        <fullName evidence="7">Unnamed protein product</fullName>
    </submittedName>
</protein>
<comment type="similarity">
    <text evidence="2">Belongs to the multi antimicrobial extrusion (MATE) (TC 2.A.66.1) family.</text>
</comment>
<name>A0A9W6T439_CANBO</name>
<feature type="transmembrane region" description="Helical" evidence="6">
    <location>
        <begin position="399"/>
        <end position="422"/>
    </location>
</feature>
<evidence type="ECO:0000256" key="3">
    <source>
        <dbReference type="ARBA" id="ARBA00022692"/>
    </source>
</evidence>
<keyword evidence="3 6" id="KW-0812">Transmembrane</keyword>
<feature type="transmembrane region" description="Helical" evidence="6">
    <location>
        <begin position="175"/>
        <end position="200"/>
    </location>
</feature>
<evidence type="ECO:0000313" key="7">
    <source>
        <dbReference type="EMBL" id="GME75836.1"/>
    </source>
</evidence>
<reference evidence="7" key="1">
    <citation type="submission" date="2023-04" db="EMBL/GenBank/DDBJ databases">
        <title>Candida boidinii NBRC 10035.</title>
        <authorList>
            <person name="Ichikawa N."/>
            <person name="Sato H."/>
            <person name="Tonouchi N."/>
        </authorList>
    </citation>
    <scope>NUCLEOTIDE SEQUENCE</scope>
    <source>
        <strain evidence="7">NBRC 10035</strain>
    </source>
</reference>
<keyword evidence="5 6" id="KW-0472">Membrane</keyword>
<dbReference type="GO" id="GO:1990961">
    <property type="term" value="P:xenobiotic detoxification by transmembrane export across the plasma membrane"/>
    <property type="evidence" value="ECO:0007669"/>
    <property type="project" value="InterPro"/>
</dbReference>
<dbReference type="Proteomes" id="UP001165120">
    <property type="component" value="Unassembled WGS sequence"/>
</dbReference>
<dbReference type="Pfam" id="PF01554">
    <property type="entry name" value="MatE"/>
    <property type="match status" value="2"/>
</dbReference>
<organism evidence="7 8">
    <name type="scientific">Candida boidinii</name>
    <name type="common">Yeast</name>
    <dbReference type="NCBI Taxonomy" id="5477"/>
    <lineage>
        <taxon>Eukaryota</taxon>
        <taxon>Fungi</taxon>
        <taxon>Dikarya</taxon>
        <taxon>Ascomycota</taxon>
        <taxon>Saccharomycotina</taxon>
        <taxon>Pichiomycetes</taxon>
        <taxon>Pichiales</taxon>
        <taxon>Pichiaceae</taxon>
        <taxon>Ogataea</taxon>
        <taxon>Ogataea/Candida clade</taxon>
    </lineage>
</organism>
<dbReference type="GO" id="GO:0016020">
    <property type="term" value="C:membrane"/>
    <property type="evidence" value="ECO:0007669"/>
    <property type="project" value="UniProtKB-SubCell"/>
</dbReference>
<feature type="transmembrane region" description="Helical" evidence="6">
    <location>
        <begin position="146"/>
        <end position="169"/>
    </location>
</feature>
<proteinExistence type="inferred from homology"/>
<evidence type="ECO:0000256" key="1">
    <source>
        <dbReference type="ARBA" id="ARBA00004141"/>
    </source>
</evidence>
<dbReference type="CDD" id="cd13132">
    <property type="entry name" value="MATE_eukaryotic"/>
    <property type="match status" value="1"/>
</dbReference>
<sequence>MLCKYSAPLIATFFLEQAFSVVSVITVGHLGKQELAAVSMASMTSTIVLAIFEGVSTALDTLCPQAYGAGNFHAVGVHFQRCSAFSLALYIPIMLFLWYSGSLFELLLDDEEVIRLTQLFLRILILGGPPYILFENGKRFLQAQGIFDAGTIILFITAPINVLMNYLLVYNSTIGLGYIGAPIAAVINFWLMITLMYLYVEYIDGKECWGGFTSEAFTNWPALSKLAIPGIIMLEAESLAYECLTLLASYYGTEALATQSALSSTVSLLYMIPFAISVASSTRIANFVGSSNIQSAKVATNVGLVSSLVVALLNSFIILFGSKFIAHLFTEDQEIIDYFVSLCPLIAIFELFDGLACVASGILRALALQGIGGVINLLGYYVIAIPFAVYLGFTCQLELVGLWLANGSGLLLIGLTETYIILTANWNKIIEEAKLRNESDTYFTDDEV</sequence>
<dbReference type="GO" id="GO:0042910">
    <property type="term" value="F:xenobiotic transmembrane transporter activity"/>
    <property type="evidence" value="ECO:0007669"/>
    <property type="project" value="InterPro"/>
</dbReference>
<dbReference type="PANTHER" id="PTHR11206">
    <property type="entry name" value="MULTIDRUG RESISTANCE PROTEIN"/>
    <property type="match status" value="1"/>
</dbReference>
<feature type="transmembrane region" description="Helical" evidence="6">
    <location>
        <begin position="82"/>
        <end position="101"/>
    </location>
</feature>
<feature type="transmembrane region" description="Helical" evidence="6">
    <location>
        <begin position="302"/>
        <end position="326"/>
    </location>
</feature>
<keyword evidence="8" id="KW-1185">Reference proteome</keyword>
<evidence type="ECO:0000256" key="2">
    <source>
        <dbReference type="ARBA" id="ARBA00010199"/>
    </source>
</evidence>
<evidence type="ECO:0000256" key="4">
    <source>
        <dbReference type="ARBA" id="ARBA00022989"/>
    </source>
</evidence>
<evidence type="ECO:0000256" key="6">
    <source>
        <dbReference type="SAM" id="Phobius"/>
    </source>
</evidence>
<gene>
    <name evidence="7" type="ORF">Cboi02_000494900</name>
</gene>
<comment type="subcellular location">
    <subcellularLocation>
        <location evidence="1">Membrane</location>
        <topology evidence="1">Multi-pass membrane protein</topology>
    </subcellularLocation>
</comment>
<evidence type="ECO:0000313" key="8">
    <source>
        <dbReference type="Proteomes" id="UP001165120"/>
    </source>
</evidence>
<dbReference type="NCBIfam" id="TIGR00797">
    <property type="entry name" value="matE"/>
    <property type="match status" value="1"/>
</dbReference>
<comment type="caution">
    <text evidence="7">The sequence shown here is derived from an EMBL/GenBank/DDBJ whole genome shotgun (WGS) entry which is preliminary data.</text>
</comment>
<evidence type="ECO:0000256" key="5">
    <source>
        <dbReference type="ARBA" id="ARBA00023136"/>
    </source>
</evidence>
<keyword evidence="4 6" id="KW-1133">Transmembrane helix</keyword>
<dbReference type="InterPro" id="IPR002528">
    <property type="entry name" value="MATE_fam"/>
</dbReference>
<accession>A0A9W6T439</accession>
<dbReference type="EMBL" id="BSXN01002184">
    <property type="protein sequence ID" value="GME75836.1"/>
    <property type="molecule type" value="Genomic_DNA"/>
</dbReference>
<dbReference type="InterPro" id="IPR045069">
    <property type="entry name" value="MATE_euk"/>
</dbReference>
<feature type="transmembrane region" description="Helical" evidence="6">
    <location>
        <begin position="113"/>
        <end position="134"/>
    </location>
</feature>
<feature type="transmembrane region" description="Helical" evidence="6">
    <location>
        <begin position="338"/>
        <end position="362"/>
    </location>
</feature>